<keyword evidence="3" id="KW-1185">Reference proteome</keyword>
<organism evidence="2 3">
    <name type="scientific">Nocardioides baekrokdamisoli</name>
    <dbReference type="NCBI Taxonomy" id="1804624"/>
    <lineage>
        <taxon>Bacteria</taxon>
        <taxon>Bacillati</taxon>
        <taxon>Actinomycetota</taxon>
        <taxon>Actinomycetes</taxon>
        <taxon>Propionibacteriales</taxon>
        <taxon>Nocardioidaceae</taxon>
        <taxon>Nocardioides</taxon>
    </lineage>
</organism>
<dbReference type="PANTHER" id="PTHR43143">
    <property type="entry name" value="METALLOPHOSPHOESTERASE, CALCINEURIN SUPERFAMILY"/>
    <property type="match status" value="1"/>
</dbReference>
<dbReference type="PROSITE" id="PS51318">
    <property type="entry name" value="TAT"/>
    <property type="match status" value="1"/>
</dbReference>
<dbReference type="KEGG" id="nbe:Back2_05860"/>
<dbReference type="OrthoDB" id="8132905at2"/>
<dbReference type="Gene3D" id="3.60.21.10">
    <property type="match status" value="1"/>
</dbReference>
<dbReference type="RefSeq" id="WP_125566607.1">
    <property type="nucleotide sequence ID" value="NZ_AP019307.1"/>
</dbReference>
<dbReference type="NCBIfam" id="TIGR03767">
    <property type="entry name" value="P_acnes_RR"/>
    <property type="match status" value="1"/>
</dbReference>
<dbReference type="InterPro" id="IPR029052">
    <property type="entry name" value="Metallo-depent_PP-like"/>
</dbReference>
<dbReference type="PANTHER" id="PTHR43143:SF1">
    <property type="entry name" value="SERINE_THREONINE-PROTEIN PHOSPHATASE CPPED1"/>
    <property type="match status" value="1"/>
</dbReference>
<evidence type="ECO:0000313" key="2">
    <source>
        <dbReference type="EMBL" id="BBH16299.1"/>
    </source>
</evidence>
<dbReference type="InterPro" id="IPR022506">
    <property type="entry name" value="Metallophosphoesterase_PPA1498"/>
</dbReference>
<dbReference type="SUPFAM" id="SSF56300">
    <property type="entry name" value="Metallo-dependent phosphatases"/>
    <property type="match status" value="1"/>
</dbReference>
<reference evidence="2 3" key="1">
    <citation type="submission" date="2018-11" db="EMBL/GenBank/DDBJ databases">
        <title>Complete genome sequence of Nocardioides baekrokdamisoli strain KCTC 39748.</title>
        <authorList>
            <person name="Kang S.W."/>
            <person name="Lee K.C."/>
            <person name="Kim K.K."/>
            <person name="Kim J.S."/>
            <person name="Kim D.S."/>
            <person name="Ko S.H."/>
            <person name="Yang S.H."/>
            <person name="Shin Y.K."/>
            <person name="Lee J.S."/>
        </authorList>
    </citation>
    <scope>NUCLEOTIDE SEQUENCE [LARGE SCALE GENOMIC DNA]</scope>
    <source>
        <strain evidence="2 3">KCTC 39748</strain>
    </source>
</reference>
<dbReference type="AlphaFoldDB" id="A0A3G9IZZ8"/>
<sequence>MKLTRRDLFRGALAASAVAGVGVAAEGAFAPASAAVPINTGGTSLARTYRKGAAGAGGYRPVIVAAGEPHVVRTEFVASPGTNRAAQRKGILAWAQLSDVHIVDAQSPMRVEWADRYDDTAAPGDPTTGLTSSAYRAHEMLGSHVADAMVRAINAVASGPVSGLPLAFAIQTGDNADNAQFNETRWNIDVLGGKKVLTPDSGDLSRWEGVADNDFLTYDQHYWHPDNPPLLRAADIAKTTYGFPTVPGLLDAARRPFVPAGLQMPWYSVFGNHDGGVQGNFPPGTLGAGMSAVATGNLKIIDVPPGMSQADVLGALRSNPLDLLNSLALTTAVRVVSADPNRRVLTRAEIVNEHFTTTGMPVGHGYTTTNRSAGTAYYTFVNGGVQFIVLDTVNPNGYADGSLDQAQFDWLTAQLAAPQAGMVVIASHHTSETMGNPLVATGGDISPRVQGPAVVTLLQQHREVVAWINGHTHENHVWARPGGARGFWEINTASHVDFPQQARLLEIVDNRDGTLSIFATVLDHAGPASYGGKTDTTVALASLSRELSANDWQSRTLTREGQTADRNVELVIQAP</sequence>
<proteinExistence type="predicted"/>
<evidence type="ECO:0000256" key="1">
    <source>
        <dbReference type="SAM" id="SignalP"/>
    </source>
</evidence>
<protein>
    <submittedName>
        <fullName evidence="2">Metallophosphoesterase</fullName>
    </submittedName>
</protein>
<dbReference type="InterPro" id="IPR051918">
    <property type="entry name" value="STPP_CPPED1"/>
</dbReference>
<feature type="signal peptide" evidence="1">
    <location>
        <begin position="1"/>
        <end position="34"/>
    </location>
</feature>
<dbReference type="EMBL" id="AP019307">
    <property type="protein sequence ID" value="BBH16299.1"/>
    <property type="molecule type" value="Genomic_DNA"/>
</dbReference>
<dbReference type="Proteomes" id="UP000271573">
    <property type="component" value="Chromosome"/>
</dbReference>
<gene>
    <name evidence="2" type="ORF">Back2_05860</name>
</gene>
<name>A0A3G9IZZ8_9ACTN</name>
<keyword evidence="1" id="KW-0732">Signal</keyword>
<accession>A0A3G9IZZ8</accession>
<evidence type="ECO:0000313" key="3">
    <source>
        <dbReference type="Proteomes" id="UP000271573"/>
    </source>
</evidence>
<dbReference type="InterPro" id="IPR006311">
    <property type="entry name" value="TAT_signal"/>
</dbReference>
<feature type="chain" id="PRO_5018212209" evidence="1">
    <location>
        <begin position="35"/>
        <end position="575"/>
    </location>
</feature>